<feature type="domain" description="Histidine kinase" evidence="8">
    <location>
        <begin position="372"/>
        <end position="563"/>
    </location>
</feature>
<dbReference type="GO" id="GO:0016020">
    <property type="term" value="C:membrane"/>
    <property type="evidence" value="ECO:0007669"/>
    <property type="project" value="InterPro"/>
</dbReference>
<dbReference type="Proteomes" id="UP000076796">
    <property type="component" value="Unassembled WGS sequence"/>
</dbReference>
<dbReference type="PANTHER" id="PTHR24421:SF40">
    <property type="entry name" value="SENSOR HISTIDINE KINASE YHCY"/>
    <property type="match status" value="1"/>
</dbReference>
<evidence type="ECO:0000256" key="1">
    <source>
        <dbReference type="ARBA" id="ARBA00000085"/>
    </source>
</evidence>
<organism evidence="9 10">
    <name type="scientific">Paenibacillus glucanolyticus</name>
    <dbReference type="NCBI Taxonomy" id="59843"/>
    <lineage>
        <taxon>Bacteria</taxon>
        <taxon>Bacillati</taxon>
        <taxon>Bacillota</taxon>
        <taxon>Bacilli</taxon>
        <taxon>Bacillales</taxon>
        <taxon>Paenibacillaceae</taxon>
        <taxon>Paenibacillus</taxon>
    </lineage>
</organism>
<dbReference type="OrthoDB" id="9795828at2"/>
<dbReference type="SMART" id="SM00387">
    <property type="entry name" value="HATPase_c"/>
    <property type="match status" value="1"/>
</dbReference>
<dbReference type="SUPFAM" id="SSF55781">
    <property type="entry name" value="GAF domain-like"/>
    <property type="match status" value="2"/>
</dbReference>
<keyword evidence="4" id="KW-0547">Nucleotide-binding</keyword>
<comment type="catalytic activity">
    <reaction evidence="1">
        <text>ATP + protein L-histidine = ADP + protein N-phospho-L-histidine.</text>
        <dbReference type="EC" id="2.7.13.3"/>
    </reaction>
</comment>
<dbReference type="Pfam" id="PF07730">
    <property type="entry name" value="HisKA_3"/>
    <property type="match status" value="1"/>
</dbReference>
<dbReference type="InterPro" id="IPR029016">
    <property type="entry name" value="GAF-like_dom_sf"/>
</dbReference>
<dbReference type="EMBL" id="LWMH01000001">
    <property type="protein sequence ID" value="KZS48363.1"/>
    <property type="molecule type" value="Genomic_DNA"/>
</dbReference>
<evidence type="ECO:0000256" key="5">
    <source>
        <dbReference type="ARBA" id="ARBA00022777"/>
    </source>
</evidence>
<evidence type="ECO:0000313" key="9">
    <source>
        <dbReference type="EMBL" id="KZS48363.1"/>
    </source>
</evidence>
<dbReference type="GO" id="GO:0000155">
    <property type="term" value="F:phosphorelay sensor kinase activity"/>
    <property type="evidence" value="ECO:0007669"/>
    <property type="project" value="InterPro"/>
</dbReference>
<evidence type="ECO:0000313" key="10">
    <source>
        <dbReference type="Proteomes" id="UP000076796"/>
    </source>
</evidence>
<dbReference type="CDD" id="cd16917">
    <property type="entry name" value="HATPase_UhpB-NarQ-NarX-like"/>
    <property type="match status" value="1"/>
</dbReference>
<name>A0A163LQS5_9BACL</name>
<dbReference type="SMART" id="SM00065">
    <property type="entry name" value="GAF"/>
    <property type="match status" value="2"/>
</dbReference>
<evidence type="ECO:0000256" key="3">
    <source>
        <dbReference type="ARBA" id="ARBA00022679"/>
    </source>
</evidence>
<dbReference type="RefSeq" id="WP_082834335.1">
    <property type="nucleotide sequence ID" value="NZ_CP147845.1"/>
</dbReference>
<dbReference type="Gene3D" id="3.30.450.40">
    <property type="match status" value="2"/>
</dbReference>
<gene>
    <name evidence="9" type="ORF">AWU65_21720</name>
</gene>
<dbReference type="AlphaFoldDB" id="A0A163LQS5"/>
<keyword evidence="3" id="KW-0808">Transferase</keyword>
<keyword evidence="5 9" id="KW-0418">Kinase</keyword>
<keyword evidence="10" id="KW-1185">Reference proteome</keyword>
<dbReference type="GeneID" id="97556109"/>
<dbReference type="InterPro" id="IPR003594">
    <property type="entry name" value="HATPase_dom"/>
</dbReference>
<dbReference type="Pfam" id="PF13185">
    <property type="entry name" value="GAF_2"/>
    <property type="match status" value="2"/>
</dbReference>
<dbReference type="GO" id="GO:0046983">
    <property type="term" value="F:protein dimerization activity"/>
    <property type="evidence" value="ECO:0007669"/>
    <property type="project" value="InterPro"/>
</dbReference>
<dbReference type="STRING" id="59843.A3958_20840"/>
<evidence type="ECO:0000256" key="2">
    <source>
        <dbReference type="ARBA" id="ARBA00012438"/>
    </source>
</evidence>
<evidence type="ECO:0000259" key="8">
    <source>
        <dbReference type="PROSITE" id="PS50109"/>
    </source>
</evidence>
<evidence type="ECO:0000256" key="4">
    <source>
        <dbReference type="ARBA" id="ARBA00022741"/>
    </source>
</evidence>
<dbReference type="Gene3D" id="1.20.5.1930">
    <property type="match status" value="1"/>
</dbReference>
<dbReference type="GO" id="GO:0005524">
    <property type="term" value="F:ATP binding"/>
    <property type="evidence" value="ECO:0007669"/>
    <property type="project" value="UniProtKB-KW"/>
</dbReference>
<sequence length="570" mass="64731">MSLILCDKDQYVEELMILKTIAETLNESNDMKQMLQTTLERLLELTHLETGWIFLVGDKPEYDKMADFNLPPALAREDKKPMRCGDCLCLRMHWAGSLNEPVTIIECERLYNAIEQSWGETGNLTHHATIPLTVQGKRLGLLNVGSPGKEHFSAGELALLQSVAYQIGTAVERTRLSEQKEKQAVDSISRFIVDYYAKASKVTRYLWKINDMNKMYTAIVEQLAQSFDWPSVAMITSDENDDLHLRTFRQNGVTHNLKELVRKGSKKTSKKTGSVHRAYEEQKVVVHEGPVRILPGVQPYMYTAALPLKHHERIFQTYEMVGVLFIGRENPSFSELEIQILEVLAEHISLAIEKICLYYEWQDLLLVEERNRLARDLHDSVNQKLFSLSLLAQGVREQTLHENSDTAEAMSDIGQLAQETLTEMRTLIWQLRPSGEAKGILGSLRDYAEKLGIQLTFLMKEIPELTKQVEGTLYRIGQEALNNVSKHAGTNRAWIRMEKVGPHLYMKISDQGRGFTPSSSEQHHRSLGLTSMKERAAEIQGTLSISSEEGTGTMLTVMVPLWTEKEVVDA</sequence>
<dbReference type="InterPro" id="IPR005467">
    <property type="entry name" value="His_kinase_dom"/>
</dbReference>
<evidence type="ECO:0000256" key="6">
    <source>
        <dbReference type="ARBA" id="ARBA00022840"/>
    </source>
</evidence>
<dbReference type="SUPFAM" id="SSF55874">
    <property type="entry name" value="ATPase domain of HSP90 chaperone/DNA topoisomerase II/histidine kinase"/>
    <property type="match status" value="1"/>
</dbReference>
<dbReference type="PANTHER" id="PTHR24421">
    <property type="entry name" value="NITRATE/NITRITE SENSOR PROTEIN NARX-RELATED"/>
    <property type="match status" value="1"/>
</dbReference>
<keyword evidence="7" id="KW-0902">Two-component regulatory system</keyword>
<dbReference type="Gene3D" id="3.30.565.10">
    <property type="entry name" value="Histidine kinase-like ATPase, C-terminal domain"/>
    <property type="match status" value="1"/>
</dbReference>
<dbReference type="EC" id="2.7.13.3" evidence="2"/>
<dbReference type="InterPro" id="IPR050482">
    <property type="entry name" value="Sensor_HK_TwoCompSys"/>
</dbReference>
<comment type="caution">
    <text evidence="9">The sequence shown here is derived from an EMBL/GenBank/DDBJ whole genome shotgun (WGS) entry which is preliminary data.</text>
</comment>
<protein>
    <recommendedName>
        <fullName evidence="2">histidine kinase</fullName>
        <ecNumber evidence="2">2.7.13.3</ecNumber>
    </recommendedName>
</protein>
<reference evidence="9" key="1">
    <citation type="journal article" date="2016" name="Genome Announc.">
        <title>Draft genomes of two strains of Paenibacillus glucanolyticus with capability to degrade lignocellulose.</title>
        <authorList>
            <person name="Mathews S.L."/>
            <person name="Pawlak J."/>
            <person name="Grunden A.M."/>
        </authorList>
    </citation>
    <scope>NUCLEOTIDE SEQUENCE [LARGE SCALE GENOMIC DNA]</scope>
    <source>
        <strain evidence="9">SLM1</strain>
    </source>
</reference>
<proteinExistence type="predicted"/>
<keyword evidence="6" id="KW-0067">ATP-binding</keyword>
<dbReference type="InterPro" id="IPR036890">
    <property type="entry name" value="HATPase_C_sf"/>
</dbReference>
<accession>A0A163LQS5</accession>
<evidence type="ECO:0000256" key="7">
    <source>
        <dbReference type="ARBA" id="ARBA00023012"/>
    </source>
</evidence>
<dbReference type="PROSITE" id="PS50109">
    <property type="entry name" value="HIS_KIN"/>
    <property type="match status" value="1"/>
</dbReference>
<dbReference type="Pfam" id="PF02518">
    <property type="entry name" value="HATPase_c"/>
    <property type="match status" value="1"/>
</dbReference>
<dbReference type="InterPro" id="IPR011712">
    <property type="entry name" value="Sig_transdc_His_kin_sub3_dim/P"/>
</dbReference>
<dbReference type="InterPro" id="IPR003018">
    <property type="entry name" value="GAF"/>
</dbReference>